<gene>
    <name evidence="4" type="ORF">RBB77_18215</name>
</gene>
<dbReference type="CDD" id="cd05233">
    <property type="entry name" value="SDR_c"/>
    <property type="match status" value="1"/>
</dbReference>
<accession>A0AAU7ZMT3</accession>
<dbReference type="GO" id="GO:0016491">
    <property type="term" value="F:oxidoreductase activity"/>
    <property type="evidence" value="ECO:0007669"/>
    <property type="project" value="UniProtKB-KW"/>
</dbReference>
<keyword evidence="2" id="KW-0560">Oxidoreductase</keyword>
<dbReference type="PANTHER" id="PTHR44196">
    <property type="entry name" value="DEHYDROGENASE/REDUCTASE SDR FAMILY MEMBER 7B"/>
    <property type="match status" value="1"/>
</dbReference>
<dbReference type="PIRSF" id="PIRSF000126">
    <property type="entry name" value="11-beta-HSD1"/>
    <property type="match status" value="1"/>
</dbReference>
<feature type="domain" description="Ketoreductase" evidence="3">
    <location>
        <begin position="6"/>
        <end position="184"/>
    </location>
</feature>
<dbReference type="Gene3D" id="3.40.50.720">
    <property type="entry name" value="NAD(P)-binding Rossmann-like Domain"/>
    <property type="match status" value="1"/>
</dbReference>
<comment type="similarity">
    <text evidence="1">Belongs to the short-chain dehydrogenases/reductases (SDR) family.</text>
</comment>
<dbReference type="InterPro" id="IPR036291">
    <property type="entry name" value="NAD(P)-bd_dom_sf"/>
</dbReference>
<dbReference type="PANTHER" id="PTHR44196:SF1">
    <property type="entry name" value="DEHYDROGENASE_REDUCTASE SDR FAMILY MEMBER 7B"/>
    <property type="match status" value="1"/>
</dbReference>
<dbReference type="KEGG" id="tpsc:RBB77_18215"/>
<evidence type="ECO:0000313" key="4">
    <source>
        <dbReference type="EMBL" id="XCB32357.1"/>
    </source>
</evidence>
<dbReference type="SMART" id="SM00822">
    <property type="entry name" value="PKS_KR"/>
    <property type="match status" value="1"/>
</dbReference>
<dbReference type="RefSeq" id="WP_353063201.1">
    <property type="nucleotide sequence ID" value="NZ_CP132942.1"/>
</dbReference>
<evidence type="ECO:0000259" key="3">
    <source>
        <dbReference type="SMART" id="SM00822"/>
    </source>
</evidence>
<dbReference type="EMBL" id="CP132942">
    <property type="protein sequence ID" value="XCB32357.1"/>
    <property type="molecule type" value="Genomic_DNA"/>
</dbReference>
<protein>
    <submittedName>
        <fullName evidence="4">SDR family NAD(P)-dependent oxidoreductase</fullName>
    </submittedName>
</protein>
<organism evidence="4">
    <name type="scientific">Tunturiibacter psychrotolerans</name>
    <dbReference type="NCBI Taxonomy" id="3069686"/>
    <lineage>
        <taxon>Bacteria</taxon>
        <taxon>Pseudomonadati</taxon>
        <taxon>Acidobacteriota</taxon>
        <taxon>Terriglobia</taxon>
        <taxon>Terriglobales</taxon>
        <taxon>Acidobacteriaceae</taxon>
        <taxon>Tunturiibacter</taxon>
    </lineage>
</organism>
<proteinExistence type="inferred from homology"/>
<reference evidence="4" key="1">
    <citation type="submission" date="2023-08" db="EMBL/GenBank/DDBJ databases">
        <authorList>
            <person name="Messyasz A."/>
            <person name="Mannisto M.K."/>
            <person name="Kerkhof L.J."/>
            <person name="Haggblom M."/>
        </authorList>
    </citation>
    <scope>NUCLEOTIDE SEQUENCE</scope>
    <source>
        <strain evidence="4">X5P6</strain>
    </source>
</reference>
<dbReference type="SUPFAM" id="SSF51735">
    <property type="entry name" value="NAD(P)-binding Rossmann-fold domains"/>
    <property type="match status" value="1"/>
</dbReference>
<evidence type="ECO:0000256" key="1">
    <source>
        <dbReference type="ARBA" id="ARBA00006484"/>
    </source>
</evidence>
<name>A0AAU7ZMT3_9BACT</name>
<dbReference type="InterPro" id="IPR002347">
    <property type="entry name" value="SDR_fam"/>
</dbReference>
<dbReference type="PRINTS" id="PR00081">
    <property type="entry name" value="GDHRDH"/>
</dbReference>
<dbReference type="AlphaFoldDB" id="A0AAU7ZMT3"/>
<dbReference type="Pfam" id="PF00106">
    <property type="entry name" value="adh_short"/>
    <property type="match status" value="1"/>
</dbReference>
<dbReference type="GO" id="GO:0016020">
    <property type="term" value="C:membrane"/>
    <property type="evidence" value="ECO:0007669"/>
    <property type="project" value="TreeGrafter"/>
</dbReference>
<sequence>MGQMLAVVTGASSGIGYELAKELGRRGYDLIVASAGDRLAPAAAELRASGVQVTEVQVDLAQRDGPQILWKQIMASGRQVDVACINAGVGVGGLFLETSLDEELNMVDLNCASTVQLAKYVVRHMADRNSGRILFTASIAGEMVAPREAVYAATKAFVLSFAHSVRYELKDTKVSVTALQPGPTDTDFFHRAGMDDTEVGQKGKLDSSPADVARQGVDALMDGKDHVYSASMKTKMEGMLANFTPGSVKAAMHEKMATPQDEKKAS</sequence>
<reference evidence="4" key="2">
    <citation type="journal article" date="2024" name="Environ. Microbiol.">
        <title>Genome analysis and description of Tunturibacter gen. nov. expands the diversity of Terriglobia in tundra soils.</title>
        <authorList>
            <person name="Messyasz A."/>
            <person name="Mannisto M.K."/>
            <person name="Kerkhof L.J."/>
            <person name="Haggblom M.M."/>
        </authorList>
    </citation>
    <scope>NUCLEOTIDE SEQUENCE</scope>
    <source>
        <strain evidence="4">X5P6</strain>
    </source>
</reference>
<dbReference type="InterPro" id="IPR057326">
    <property type="entry name" value="KR_dom"/>
</dbReference>
<dbReference type="InterPro" id="IPR020904">
    <property type="entry name" value="Sc_DH/Rdtase_CS"/>
</dbReference>
<evidence type="ECO:0000256" key="2">
    <source>
        <dbReference type="ARBA" id="ARBA00023002"/>
    </source>
</evidence>
<dbReference type="PROSITE" id="PS00061">
    <property type="entry name" value="ADH_SHORT"/>
    <property type="match status" value="1"/>
</dbReference>